<dbReference type="AlphaFoldDB" id="A0A9W8X0I6"/>
<dbReference type="Proteomes" id="UP001140562">
    <property type="component" value="Unassembled WGS sequence"/>
</dbReference>
<evidence type="ECO:0000313" key="2">
    <source>
        <dbReference type="Proteomes" id="UP001140562"/>
    </source>
</evidence>
<organism evidence="1 2">
    <name type="scientific">Didymella glomerata</name>
    <dbReference type="NCBI Taxonomy" id="749621"/>
    <lineage>
        <taxon>Eukaryota</taxon>
        <taxon>Fungi</taxon>
        <taxon>Dikarya</taxon>
        <taxon>Ascomycota</taxon>
        <taxon>Pezizomycotina</taxon>
        <taxon>Dothideomycetes</taxon>
        <taxon>Pleosporomycetidae</taxon>
        <taxon>Pleosporales</taxon>
        <taxon>Pleosporineae</taxon>
        <taxon>Didymellaceae</taxon>
        <taxon>Didymella</taxon>
    </lineage>
</organism>
<reference evidence="1" key="1">
    <citation type="submission" date="2022-10" db="EMBL/GenBank/DDBJ databases">
        <title>Tapping the CABI collections for fungal endophytes: first genome assemblies for Collariella, Neodidymelliopsis, Ascochyta clinopodiicola, Didymella pomorum, Didymosphaeria variabile, Neocosmospora piperis and Neocucurbitaria cava.</title>
        <authorList>
            <person name="Hill R."/>
        </authorList>
    </citation>
    <scope>NUCLEOTIDE SEQUENCE</scope>
    <source>
        <strain evidence="1">IMI 360193</strain>
    </source>
</reference>
<proteinExistence type="predicted"/>
<dbReference type="OrthoDB" id="5343383at2759"/>
<keyword evidence="2" id="KW-1185">Reference proteome</keyword>
<sequence length="298" mass="34543">MTNPPWPRLSHDELATIIGDYYKFLVKFYIPELSLKFPPPGGWPSITPETTEGFPRSPMVIDLLKHLPYIDEEHAGTMITHINYKCDVADYSTMTPEQWAEDDQWQADNLKEWIDEIRESKREESQDEDGWEEGYLWYRDEDRDKSADKEENWFDGDEEEDMKMENMIVLASGYESGGLNLILDVFKGEIHEDQIRASGLTGHAPVEDYFGDLKSKLERLEIVPIPGYGRREGDFWEGATAIPVDVFGESVTFDENEDVRECQKIYKSFGWPGKAYRKEEAVAAIQTYMKRARAREEA</sequence>
<name>A0A9W8X0I6_9PLEO</name>
<gene>
    <name evidence="1" type="ORF">N0V87_004373</name>
</gene>
<accession>A0A9W8X0I6</accession>
<evidence type="ECO:0000313" key="1">
    <source>
        <dbReference type="EMBL" id="KAJ4337818.1"/>
    </source>
</evidence>
<comment type="caution">
    <text evidence="1">The sequence shown here is derived from an EMBL/GenBank/DDBJ whole genome shotgun (WGS) entry which is preliminary data.</text>
</comment>
<dbReference type="EMBL" id="JAPEUV010000035">
    <property type="protein sequence ID" value="KAJ4337818.1"/>
    <property type="molecule type" value="Genomic_DNA"/>
</dbReference>
<protein>
    <submittedName>
        <fullName evidence="1">Uncharacterized protein</fullName>
    </submittedName>
</protein>